<dbReference type="Proteomes" id="UP001370490">
    <property type="component" value="Unassembled WGS sequence"/>
</dbReference>
<dbReference type="EMBL" id="JBAMMX010000010">
    <property type="protein sequence ID" value="KAK6932695.1"/>
    <property type="molecule type" value="Genomic_DNA"/>
</dbReference>
<feature type="domain" description="DOG1" evidence="2">
    <location>
        <begin position="6"/>
        <end position="248"/>
    </location>
</feature>
<name>A0AAN8VEC9_9MAGN</name>
<dbReference type="PANTHER" id="PTHR46354">
    <property type="entry name" value="DOG1 DOMAIN-CONTAINING PROTEIN"/>
    <property type="match status" value="1"/>
</dbReference>
<proteinExistence type="predicted"/>
<evidence type="ECO:0000256" key="1">
    <source>
        <dbReference type="SAM" id="Coils"/>
    </source>
</evidence>
<dbReference type="InterPro" id="IPR025422">
    <property type="entry name" value="TGA_domain"/>
</dbReference>
<evidence type="ECO:0000259" key="2">
    <source>
        <dbReference type="PROSITE" id="PS51806"/>
    </source>
</evidence>
<reference evidence="3 4" key="1">
    <citation type="submission" date="2023-12" db="EMBL/GenBank/DDBJ databases">
        <title>A high-quality genome assembly for Dillenia turbinata (Dilleniales).</title>
        <authorList>
            <person name="Chanderbali A."/>
        </authorList>
    </citation>
    <scope>NUCLEOTIDE SEQUENCE [LARGE SCALE GENOMIC DNA]</scope>
    <source>
        <strain evidence="3">LSX21</strain>
        <tissue evidence="3">Leaf</tissue>
    </source>
</reference>
<dbReference type="GO" id="GO:0006351">
    <property type="term" value="P:DNA-templated transcription"/>
    <property type="evidence" value="ECO:0007669"/>
    <property type="project" value="InterPro"/>
</dbReference>
<keyword evidence="4" id="KW-1185">Reference proteome</keyword>
<dbReference type="PROSITE" id="PS51806">
    <property type="entry name" value="DOG1"/>
    <property type="match status" value="1"/>
</dbReference>
<gene>
    <name evidence="3" type="ORF">RJ641_002319</name>
</gene>
<comment type="caution">
    <text evidence="3">The sequence shown here is derived from an EMBL/GenBank/DDBJ whole genome shotgun (WGS) entry which is preliminary data.</text>
</comment>
<dbReference type="InterPro" id="IPR051886">
    <property type="entry name" value="Seed_Dev/Stress_Resp_Reg"/>
</dbReference>
<dbReference type="GO" id="GO:0043565">
    <property type="term" value="F:sequence-specific DNA binding"/>
    <property type="evidence" value="ECO:0007669"/>
    <property type="project" value="InterPro"/>
</dbReference>
<evidence type="ECO:0000313" key="4">
    <source>
        <dbReference type="Proteomes" id="UP001370490"/>
    </source>
</evidence>
<organism evidence="3 4">
    <name type="scientific">Dillenia turbinata</name>
    <dbReference type="NCBI Taxonomy" id="194707"/>
    <lineage>
        <taxon>Eukaryota</taxon>
        <taxon>Viridiplantae</taxon>
        <taxon>Streptophyta</taxon>
        <taxon>Embryophyta</taxon>
        <taxon>Tracheophyta</taxon>
        <taxon>Spermatophyta</taxon>
        <taxon>Magnoliopsida</taxon>
        <taxon>eudicotyledons</taxon>
        <taxon>Gunneridae</taxon>
        <taxon>Pentapetalae</taxon>
        <taxon>Dilleniales</taxon>
        <taxon>Dilleniaceae</taxon>
        <taxon>Dillenia</taxon>
    </lineage>
</organism>
<dbReference type="Pfam" id="PF14144">
    <property type="entry name" value="DOG1"/>
    <property type="match status" value="1"/>
</dbReference>
<keyword evidence="1" id="KW-0175">Coiled coil</keyword>
<accession>A0AAN8VEC9</accession>
<sequence>MRSQIEEQFSDFYEKWVMQNEEYLQQLLIASKDPLLSEQEQRSLISKLTAHHKGYYSAKWASAHEDVLAFFSPPWLSPLENAYSWMTGWKPSIVFRLIDSLSLHHRVQLSHGPNLRQLSDEQVKKIQELRNRIRLDEEKVERKMERQQVALADSGMVELARLASRVVDRGGGGGTESAAVQVEGLLESALKGLLSGLEKVMKSADCVRLKTLKGVLDVLTPLQCLELLVAISMLQVQLRKWGKKIKFPCCFQV</sequence>
<protein>
    <submittedName>
        <fullName evidence="3">Transcription factor TGA like domain</fullName>
    </submittedName>
</protein>
<dbReference type="AlphaFoldDB" id="A0AAN8VEC9"/>
<dbReference type="PANTHER" id="PTHR46354:SF2">
    <property type="entry name" value="PROTEIN DOG1-LIKE 4"/>
    <property type="match status" value="1"/>
</dbReference>
<evidence type="ECO:0000313" key="3">
    <source>
        <dbReference type="EMBL" id="KAK6932695.1"/>
    </source>
</evidence>
<feature type="coiled-coil region" evidence="1">
    <location>
        <begin position="119"/>
        <end position="146"/>
    </location>
</feature>